<name>A0AAD6W7G8_9ROSI</name>
<keyword evidence="3" id="KW-1185">Reference proteome</keyword>
<comment type="caution">
    <text evidence="2">The sequence shown here is derived from an EMBL/GenBank/DDBJ whole genome shotgun (WGS) entry which is preliminary data.</text>
</comment>
<feature type="compositionally biased region" description="Basic and acidic residues" evidence="1">
    <location>
        <begin position="37"/>
        <end position="58"/>
    </location>
</feature>
<dbReference type="AlphaFoldDB" id="A0AAD6W7G8"/>
<evidence type="ECO:0000256" key="1">
    <source>
        <dbReference type="SAM" id="MobiDB-lite"/>
    </source>
</evidence>
<sequence length="86" mass="9502">MGKKSLEKVVASLEKTRTDEDQKAISEKRGASPCNKQEQKSNKSRLGFEEGLKTDKHQSRCCCLDDDAADGESLSDKIRARQSTLG</sequence>
<organism evidence="2 3">
    <name type="scientific">Populus alba x Populus x berolinensis</name>
    <dbReference type="NCBI Taxonomy" id="444605"/>
    <lineage>
        <taxon>Eukaryota</taxon>
        <taxon>Viridiplantae</taxon>
        <taxon>Streptophyta</taxon>
        <taxon>Embryophyta</taxon>
        <taxon>Tracheophyta</taxon>
        <taxon>Spermatophyta</taxon>
        <taxon>Magnoliopsida</taxon>
        <taxon>eudicotyledons</taxon>
        <taxon>Gunneridae</taxon>
        <taxon>Pentapetalae</taxon>
        <taxon>rosids</taxon>
        <taxon>fabids</taxon>
        <taxon>Malpighiales</taxon>
        <taxon>Salicaceae</taxon>
        <taxon>Saliceae</taxon>
        <taxon>Populus</taxon>
    </lineage>
</organism>
<evidence type="ECO:0000313" key="3">
    <source>
        <dbReference type="Proteomes" id="UP001164929"/>
    </source>
</evidence>
<reference evidence="2 3" key="1">
    <citation type="journal article" date="2023" name="Mol. Ecol. Resour.">
        <title>Chromosome-level genome assembly of a triploid poplar Populus alba 'Berolinensis'.</title>
        <authorList>
            <person name="Chen S."/>
            <person name="Yu Y."/>
            <person name="Wang X."/>
            <person name="Wang S."/>
            <person name="Zhang T."/>
            <person name="Zhou Y."/>
            <person name="He R."/>
            <person name="Meng N."/>
            <person name="Wang Y."/>
            <person name="Liu W."/>
            <person name="Liu Z."/>
            <person name="Liu J."/>
            <person name="Guo Q."/>
            <person name="Huang H."/>
            <person name="Sederoff R.R."/>
            <person name="Wang G."/>
            <person name="Qu G."/>
            <person name="Chen S."/>
        </authorList>
    </citation>
    <scope>NUCLEOTIDE SEQUENCE [LARGE SCALE GENOMIC DNA]</scope>
    <source>
        <strain evidence="2">SC-2020</strain>
    </source>
</reference>
<protein>
    <submittedName>
        <fullName evidence="2">Uncharacterized protein</fullName>
    </submittedName>
</protein>
<dbReference type="EMBL" id="JAQIZT010000004">
    <property type="protein sequence ID" value="KAJ7002032.1"/>
    <property type="molecule type" value="Genomic_DNA"/>
</dbReference>
<feature type="compositionally biased region" description="Basic and acidic residues" evidence="1">
    <location>
        <begin position="14"/>
        <end position="30"/>
    </location>
</feature>
<accession>A0AAD6W7G8</accession>
<gene>
    <name evidence="2" type="ORF">NC653_012184</name>
</gene>
<evidence type="ECO:0000313" key="2">
    <source>
        <dbReference type="EMBL" id="KAJ7002032.1"/>
    </source>
</evidence>
<proteinExistence type="predicted"/>
<feature type="region of interest" description="Disordered" evidence="1">
    <location>
        <begin position="1"/>
        <end position="86"/>
    </location>
</feature>
<dbReference type="Proteomes" id="UP001164929">
    <property type="component" value="Chromosome 4"/>
</dbReference>